<dbReference type="EMBL" id="BMWD01000019">
    <property type="protein sequence ID" value="GGX76615.1"/>
    <property type="molecule type" value="Genomic_DNA"/>
</dbReference>
<dbReference type="RefSeq" id="WP_190037861.1">
    <property type="nucleotide sequence ID" value="NZ_BMWD01000019.1"/>
</dbReference>
<reference evidence="1" key="2">
    <citation type="submission" date="2020-09" db="EMBL/GenBank/DDBJ databases">
        <authorList>
            <person name="Sun Q."/>
            <person name="Ohkuma M."/>
        </authorList>
    </citation>
    <scope>NUCLEOTIDE SEQUENCE</scope>
    <source>
        <strain evidence="1">JCM 4956</strain>
    </source>
</reference>
<accession>A0A918NKW4</accession>
<sequence>MICDVCGHGMRLVPTAEPDVKTLWICAWCHAWTVLGHLPHEVSRPQYAPVNLRWERADSTGLPTGVLHAYGHFGTTLCGLRDEGLSASPYPWVPEWDSACPGCRSAAAEIDGRWPVEMRDGNREWAPPPPGSHWPPF</sequence>
<name>A0A918NKW4_9ACTN</name>
<gene>
    <name evidence="1" type="ORF">GCM10010515_50640</name>
</gene>
<evidence type="ECO:0000313" key="1">
    <source>
        <dbReference type="EMBL" id="GGX76615.1"/>
    </source>
</evidence>
<reference evidence="1" key="1">
    <citation type="journal article" date="2014" name="Int. J. Syst. Evol. Microbiol.">
        <title>Complete genome sequence of Corynebacterium casei LMG S-19264T (=DSM 44701T), isolated from a smear-ripened cheese.</title>
        <authorList>
            <consortium name="US DOE Joint Genome Institute (JGI-PGF)"/>
            <person name="Walter F."/>
            <person name="Albersmeier A."/>
            <person name="Kalinowski J."/>
            <person name="Ruckert C."/>
        </authorList>
    </citation>
    <scope>NUCLEOTIDE SEQUENCE</scope>
    <source>
        <strain evidence="1">JCM 4956</strain>
    </source>
</reference>
<dbReference type="AlphaFoldDB" id="A0A918NKW4"/>
<proteinExistence type="predicted"/>
<keyword evidence="2" id="KW-1185">Reference proteome</keyword>
<comment type="caution">
    <text evidence="1">The sequence shown here is derived from an EMBL/GenBank/DDBJ whole genome shotgun (WGS) entry which is preliminary data.</text>
</comment>
<organism evidence="1 2">
    <name type="scientific">Streptomyces fructofermentans</name>
    <dbReference type="NCBI Taxonomy" id="152141"/>
    <lineage>
        <taxon>Bacteria</taxon>
        <taxon>Bacillati</taxon>
        <taxon>Actinomycetota</taxon>
        <taxon>Actinomycetes</taxon>
        <taxon>Kitasatosporales</taxon>
        <taxon>Streptomycetaceae</taxon>
        <taxon>Streptomyces</taxon>
    </lineage>
</organism>
<dbReference type="Proteomes" id="UP000645555">
    <property type="component" value="Unassembled WGS sequence"/>
</dbReference>
<evidence type="ECO:0000313" key="2">
    <source>
        <dbReference type="Proteomes" id="UP000645555"/>
    </source>
</evidence>
<protein>
    <submittedName>
        <fullName evidence="1">Uncharacterized protein</fullName>
    </submittedName>
</protein>